<dbReference type="EMBL" id="AFFY01000038">
    <property type="protein sequence ID" value="EHG99535.1"/>
    <property type="molecule type" value="Genomic_DNA"/>
</dbReference>
<gene>
    <name evidence="1" type="ORF">HMPREF9441_02665</name>
</gene>
<reference evidence="1 2" key="1">
    <citation type="submission" date="2011-03" db="EMBL/GenBank/DDBJ databases">
        <authorList>
            <person name="Weinstock G."/>
            <person name="Sodergren E."/>
            <person name="Clifton S."/>
            <person name="Fulton L."/>
            <person name="Fulton B."/>
            <person name="Courtney L."/>
            <person name="Fronick C."/>
            <person name="Harrison M."/>
            <person name="Strong C."/>
            <person name="Farmer C."/>
            <person name="Delahaunty K."/>
            <person name="Markovic C."/>
            <person name="Hall O."/>
            <person name="Minx P."/>
            <person name="Tomlinson C."/>
            <person name="Mitreva M."/>
            <person name="Hou S."/>
            <person name="Chen J."/>
            <person name="Wollam A."/>
            <person name="Pepin K.H."/>
            <person name="Johnson M."/>
            <person name="Bhonagiri V."/>
            <person name="Zhang X."/>
            <person name="Suruliraj S."/>
            <person name="Warren W."/>
            <person name="Chinwalla A."/>
            <person name="Mardis E.R."/>
            <person name="Wilson R.K."/>
        </authorList>
    </citation>
    <scope>NUCLEOTIDE SEQUENCE [LARGE SCALE GENOMIC DNA]</scope>
    <source>
        <strain evidence="1 2">YIT 11840</strain>
    </source>
</reference>
<proteinExistence type="predicted"/>
<protein>
    <submittedName>
        <fullName evidence="1">Uncharacterized protein</fullName>
    </submittedName>
</protein>
<sequence>MHVLLPEFLQKEPSSFRCYGKSFITYMLRPEGCFRHLSA</sequence>
<evidence type="ECO:0000313" key="2">
    <source>
        <dbReference type="Proteomes" id="UP000003598"/>
    </source>
</evidence>
<dbReference type="Proteomes" id="UP000003598">
    <property type="component" value="Unassembled WGS sequence"/>
</dbReference>
<organism evidence="1 2">
    <name type="scientific">Paraprevotella clara YIT 11840</name>
    <dbReference type="NCBI Taxonomy" id="762968"/>
    <lineage>
        <taxon>Bacteria</taxon>
        <taxon>Pseudomonadati</taxon>
        <taxon>Bacteroidota</taxon>
        <taxon>Bacteroidia</taxon>
        <taxon>Bacteroidales</taxon>
        <taxon>Prevotellaceae</taxon>
        <taxon>Paraprevotella</taxon>
    </lineage>
</organism>
<comment type="caution">
    <text evidence="1">The sequence shown here is derived from an EMBL/GenBank/DDBJ whole genome shotgun (WGS) entry which is preliminary data.</text>
</comment>
<evidence type="ECO:0000313" key="1">
    <source>
        <dbReference type="EMBL" id="EHG99535.1"/>
    </source>
</evidence>
<dbReference type="AlphaFoldDB" id="G5STG2"/>
<keyword evidence="2" id="KW-1185">Reference proteome</keyword>
<name>G5STG2_9BACT</name>
<accession>G5STG2</accession>
<dbReference type="HOGENOM" id="CLU_3313974_0_0_10"/>